<gene>
    <name evidence="9" type="ORF">DHV72_20465</name>
</gene>
<dbReference type="InterPro" id="IPR037294">
    <property type="entry name" value="ABC_BtuC-like"/>
</dbReference>
<dbReference type="CDD" id="cd06550">
    <property type="entry name" value="TM_ABC_iron-siderophores_like"/>
    <property type="match status" value="1"/>
</dbReference>
<evidence type="ECO:0000256" key="7">
    <source>
        <dbReference type="ARBA" id="ARBA00023136"/>
    </source>
</evidence>
<evidence type="ECO:0000313" key="10">
    <source>
        <dbReference type="Proteomes" id="UP000262210"/>
    </source>
</evidence>
<feature type="transmembrane region" description="Helical" evidence="8">
    <location>
        <begin position="165"/>
        <end position="188"/>
    </location>
</feature>
<evidence type="ECO:0000256" key="2">
    <source>
        <dbReference type="ARBA" id="ARBA00007935"/>
    </source>
</evidence>
<comment type="caution">
    <text evidence="9">The sequence shown here is derived from an EMBL/GenBank/DDBJ whole genome shotgun (WGS) entry which is preliminary data.</text>
</comment>
<evidence type="ECO:0000256" key="5">
    <source>
        <dbReference type="ARBA" id="ARBA00022692"/>
    </source>
</evidence>
<evidence type="ECO:0000256" key="4">
    <source>
        <dbReference type="ARBA" id="ARBA00022475"/>
    </source>
</evidence>
<feature type="transmembrane region" description="Helical" evidence="8">
    <location>
        <begin position="297"/>
        <end position="319"/>
    </location>
</feature>
<sequence>MDGSVRRRFTRLPRCSGGCWLLMLTLALPLFLLGASLYGPAPISLQDAWHILSDPGAVNASGNTEVYQRIIWSLRMPRALLAAVAGAGLALAGTLLQSLTRNPLADPWVLGISSGAGVGAVLVLVLGIGGGLLSVPGGAFIGAAGAFALVLLLAGRSLHAESSLFILAGVAVTQLLSALTSLITLWQADANATRGVMFWLLGSFSDARWPQVVLITLLLVAALLICWMRAGELDALAFGGLTAASLGVAVVPLKLLLYVTTMALTAVIVAFSGAVGFIGLTVPHVARLLVGPRHRLLLPASALCGALFAVAADTLARTLFAPRELPVGVLTALLGVPVFLALLYRKINA</sequence>
<feature type="transmembrane region" description="Helical" evidence="8">
    <location>
        <begin position="135"/>
        <end position="153"/>
    </location>
</feature>
<keyword evidence="5 8" id="KW-0812">Transmembrane</keyword>
<dbReference type="Pfam" id="PF01032">
    <property type="entry name" value="FecCD"/>
    <property type="match status" value="1"/>
</dbReference>
<feature type="transmembrane region" description="Helical" evidence="8">
    <location>
        <begin position="325"/>
        <end position="344"/>
    </location>
</feature>
<dbReference type="FunFam" id="1.10.3470.10:FF:000001">
    <property type="entry name" value="Vitamin B12 ABC transporter permease BtuC"/>
    <property type="match status" value="1"/>
</dbReference>
<feature type="transmembrane region" description="Helical" evidence="8">
    <location>
        <begin position="235"/>
        <end position="257"/>
    </location>
</feature>
<feature type="transmembrane region" description="Helical" evidence="8">
    <location>
        <begin position="263"/>
        <end position="285"/>
    </location>
</feature>
<keyword evidence="4" id="KW-1003">Cell membrane</keyword>
<dbReference type="SUPFAM" id="SSF81345">
    <property type="entry name" value="ABC transporter involved in vitamin B12 uptake, BtuC"/>
    <property type="match status" value="1"/>
</dbReference>
<dbReference type="Gene3D" id="1.10.3470.10">
    <property type="entry name" value="ABC transporter involved in vitamin B12 uptake, BtuC"/>
    <property type="match status" value="1"/>
</dbReference>
<dbReference type="AlphaFoldDB" id="A0A9C7V9J0"/>
<dbReference type="RefSeq" id="WP_423826072.1">
    <property type="nucleotide sequence ID" value="NZ_DPSM01000029.1"/>
</dbReference>
<dbReference type="Proteomes" id="UP000262210">
    <property type="component" value="Unassembled WGS sequence"/>
</dbReference>
<keyword evidence="3" id="KW-0813">Transport</keyword>
<evidence type="ECO:0000256" key="1">
    <source>
        <dbReference type="ARBA" id="ARBA00004651"/>
    </source>
</evidence>
<dbReference type="GO" id="GO:0005886">
    <property type="term" value="C:plasma membrane"/>
    <property type="evidence" value="ECO:0007669"/>
    <property type="project" value="UniProtKB-SubCell"/>
</dbReference>
<keyword evidence="6 8" id="KW-1133">Transmembrane helix</keyword>
<dbReference type="PANTHER" id="PTHR30472">
    <property type="entry name" value="FERRIC ENTEROBACTIN TRANSPORT SYSTEM PERMEASE PROTEIN"/>
    <property type="match status" value="1"/>
</dbReference>
<organism evidence="9 10">
    <name type="scientific">Serratia grimesii</name>
    <dbReference type="NCBI Taxonomy" id="82995"/>
    <lineage>
        <taxon>Bacteria</taxon>
        <taxon>Pseudomonadati</taxon>
        <taxon>Pseudomonadota</taxon>
        <taxon>Gammaproteobacteria</taxon>
        <taxon>Enterobacterales</taxon>
        <taxon>Yersiniaceae</taxon>
        <taxon>Serratia</taxon>
    </lineage>
</organism>
<feature type="transmembrane region" description="Helical" evidence="8">
    <location>
        <begin position="208"/>
        <end position="228"/>
    </location>
</feature>
<comment type="subcellular location">
    <subcellularLocation>
        <location evidence="1">Cell membrane</location>
        <topology evidence="1">Multi-pass membrane protein</topology>
    </subcellularLocation>
</comment>
<feature type="transmembrane region" description="Helical" evidence="8">
    <location>
        <begin position="79"/>
        <end position="96"/>
    </location>
</feature>
<dbReference type="PANTHER" id="PTHR30472:SF67">
    <property type="entry name" value="PERMEASE OF ABC TRANSPORTER-RELATED"/>
    <property type="match status" value="1"/>
</dbReference>
<proteinExistence type="inferred from homology"/>
<dbReference type="GO" id="GO:0022857">
    <property type="term" value="F:transmembrane transporter activity"/>
    <property type="evidence" value="ECO:0007669"/>
    <property type="project" value="InterPro"/>
</dbReference>
<evidence type="ECO:0000256" key="8">
    <source>
        <dbReference type="SAM" id="Phobius"/>
    </source>
</evidence>
<feature type="transmembrane region" description="Helical" evidence="8">
    <location>
        <begin position="108"/>
        <end position="129"/>
    </location>
</feature>
<dbReference type="EMBL" id="DPSM01000029">
    <property type="protein sequence ID" value="HCK02372.1"/>
    <property type="molecule type" value="Genomic_DNA"/>
</dbReference>
<comment type="similarity">
    <text evidence="2">Belongs to the binding-protein-dependent transport system permease family. FecCD subfamily.</text>
</comment>
<accession>A0A9C7V9J0</accession>
<protein>
    <submittedName>
        <fullName evidence="9">Iron ABC transporter permease</fullName>
    </submittedName>
</protein>
<keyword evidence="7 8" id="KW-0472">Membrane</keyword>
<dbReference type="InterPro" id="IPR000522">
    <property type="entry name" value="ABC_transptr_permease_BtuC"/>
</dbReference>
<evidence type="ECO:0000256" key="3">
    <source>
        <dbReference type="ARBA" id="ARBA00022448"/>
    </source>
</evidence>
<feature type="transmembrane region" description="Helical" evidence="8">
    <location>
        <begin position="20"/>
        <end position="39"/>
    </location>
</feature>
<reference evidence="9 10" key="1">
    <citation type="journal article" date="2018" name="Nat. Biotechnol.">
        <title>A standardized bacterial taxonomy based on genome phylogeny substantially revises the tree of life.</title>
        <authorList>
            <person name="Parks D.H."/>
            <person name="Chuvochina M."/>
            <person name="Waite D.W."/>
            <person name="Rinke C."/>
            <person name="Skarshewski A."/>
            <person name="Chaumeil P.A."/>
            <person name="Hugenholtz P."/>
        </authorList>
    </citation>
    <scope>NUCLEOTIDE SEQUENCE [LARGE SCALE GENOMIC DNA]</scope>
    <source>
        <strain evidence="9">UBA11264</strain>
    </source>
</reference>
<evidence type="ECO:0000313" key="9">
    <source>
        <dbReference type="EMBL" id="HCK02372.1"/>
    </source>
</evidence>
<dbReference type="GO" id="GO:0033214">
    <property type="term" value="P:siderophore-iron import into cell"/>
    <property type="evidence" value="ECO:0007669"/>
    <property type="project" value="TreeGrafter"/>
</dbReference>
<name>A0A9C7V9J0_9GAMM</name>
<evidence type="ECO:0000256" key="6">
    <source>
        <dbReference type="ARBA" id="ARBA00022989"/>
    </source>
</evidence>